<evidence type="ECO:0000313" key="1">
    <source>
        <dbReference type="EMBL" id="SVE38610.1"/>
    </source>
</evidence>
<protein>
    <submittedName>
        <fullName evidence="1">Uncharacterized protein</fullName>
    </submittedName>
</protein>
<feature type="non-terminal residue" evidence="1">
    <location>
        <position position="144"/>
    </location>
</feature>
<dbReference type="EMBL" id="UINC01213710">
    <property type="protein sequence ID" value="SVE38610.1"/>
    <property type="molecule type" value="Genomic_DNA"/>
</dbReference>
<gene>
    <name evidence="1" type="ORF">METZ01_LOCUS491464</name>
</gene>
<accession>A0A383D2S7</accession>
<sequence>MISLFEKLKKTLANVSIIFLAAMYLQACGTSMPSKHDPASKSIPLKNLVGLNAAEIIQLLGNPDFRHKELSSEMWQYNNEFCQVNIFIYTEKTWKEITIEEKVKNNQDIIFRKNRVEYVDFQKINLTKENKAKCLSFLIDKSEK</sequence>
<proteinExistence type="predicted"/>
<name>A0A383D2S7_9ZZZZ</name>
<organism evidence="1">
    <name type="scientific">marine metagenome</name>
    <dbReference type="NCBI Taxonomy" id="408172"/>
    <lineage>
        <taxon>unclassified sequences</taxon>
        <taxon>metagenomes</taxon>
        <taxon>ecological metagenomes</taxon>
    </lineage>
</organism>
<dbReference type="AlphaFoldDB" id="A0A383D2S7"/>
<reference evidence="1" key="1">
    <citation type="submission" date="2018-05" db="EMBL/GenBank/DDBJ databases">
        <authorList>
            <person name="Lanie J.A."/>
            <person name="Ng W.-L."/>
            <person name="Kazmierczak K.M."/>
            <person name="Andrzejewski T.M."/>
            <person name="Davidsen T.M."/>
            <person name="Wayne K.J."/>
            <person name="Tettelin H."/>
            <person name="Glass J.I."/>
            <person name="Rusch D."/>
            <person name="Podicherti R."/>
            <person name="Tsui H.-C.T."/>
            <person name="Winkler M.E."/>
        </authorList>
    </citation>
    <scope>NUCLEOTIDE SEQUENCE</scope>
</reference>